<dbReference type="Proteomes" id="UP001516400">
    <property type="component" value="Unassembled WGS sequence"/>
</dbReference>
<reference evidence="1 2" key="1">
    <citation type="journal article" date="2021" name="BMC Biol.">
        <title>Horizontally acquired antibacterial genes associated with adaptive radiation of ladybird beetles.</title>
        <authorList>
            <person name="Li H.S."/>
            <person name="Tang X.F."/>
            <person name="Huang Y.H."/>
            <person name="Xu Z.Y."/>
            <person name="Chen M.L."/>
            <person name="Du X.Y."/>
            <person name="Qiu B.Y."/>
            <person name="Chen P.T."/>
            <person name="Zhang W."/>
            <person name="Slipinski A."/>
            <person name="Escalona H.E."/>
            <person name="Waterhouse R.M."/>
            <person name="Zwick A."/>
            <person name="Pang H."/>
        </authorList>
    </citation>
    <scope>NUCLEOTIDE SEQUENCE [LARGE SCALE GENOMIC DNA]</scope>
    <source>
        <strain evidence="1">SYSU2018</strain>
    </source>
</reference>
<gene>
    <name evidence="1" type="ORF">HHI36_000807</name>
</gene>
<dbReference type="EMBL" id="JABFTP020000185">
    <property type="protein sequence ID" value="KAL3286298.1"/>
    <property type="molecule type" value="Genomic_DNA"/>
</dbReference>
<accession>A0ABD2P6G1</accession>
<sequence length="129" mass="14991">MTRALKRPFREIPSFTENDEKYVKDLDKANKLASNFENIHTLPNVETDAQKDVAIKVKEFLRSHNNHLDDFRKIITNPEELVRIIKSLPNNKAPGLDEVRDQRRFEITTLAGNMENGRCYSHTEAWQGP</sequence>
<organism evidence="1 2">
    <name type="scientific">Cryptolaemus montrouzieri</name>
    <dbReference type="NCBI Taxonomy" id="559131"/>
    <lineage>
        <taxon>Eukaryota</taxon>
        <taxon>Metazoa</taxon>
        <taxon>Ecdysozoa</taxon>
        <taxon>Arthropoda</taxon>
        <taxon>Hexapoda</taxon>
        <taxon>Insecta</taxon>
        <taxon>Pterygota</taxon>
        <taxon>Neoptera</taxon>
        <taxon>Endopterygota</taxon>
        <taxon>Coleoptera</taxon>
        <taxon>Polyphaga</taxon>
        <taxon>Cucujiformia</taxon>
        <taxon>Coccinelloidea</taxon>
        <taxon>Coccinellidae</taxon>
        <taxon>Scymninae</taxon>
        <taxon>Scymnini</taxon>
        <taxon>Cryptolaemus</taxon>
    </lineage>
</organism>
<evidence type="ECO:0000313" key="1">
    <source>
        <dbReference type="EMBL" id="KAL3286298.1"/>
    </source>
</evidence>
<name>A0ABD2P6G1_9CUCU</name>
<keyword evidence="2" id="KW-1185">Reference proteome</keyword>
<dbReference type="AlphaFoldDB" id="A0ABD2P6G1"/>
<proteinExistence type="predicted"/>
<protein>
    <submittedName>
        <fullName evidence="1">Uncharacterized protein</fullName>
    </submittedName>
</protein>
<evidence type="ECO:0000313" key="2">
    <source>
        <dbReference type="Proteomes" id="UP001516400"/>
    </source>
</evidence>
<comment type="caution">
    <text evidence="1">The sequence shown here is derived from an EMBL/GenBank/DDBJ whole genome shotgun (WGS) entry which is preliminary data.</text>
</comment>